<protein>
    <recommendedName>
        <fullName evidence="2">Heterokaryon incompatibility domain-containing protein</fullName>
    </recommendedName>
</protein>
<name>A0ABP0B040_9PEZI</name>
<evidence type="ECO:0000313" key="3">
    <source>
        <dbReference type="EMBL" id="CAK7212923.1"/>
    </source>
</evidence>
<accession>A0ABP0B040</accession>
<feature type="region of interest" description="Disordered" evidence="1">
    <location>
        <begin position="1"/>
        <end position="20"/>
    </location>
</feature>
<keyword evidence="4" id="KW-1185">Reference proteome</keyword>
<sequence>MSTPQLDHEETAGGEDGTAGPAVAKAASLSLDAVCELCQNLFGQPSSSYKCACHSASHHYHRGPIKSVMAGAQSPCPGCRLIGTIVANARSMIVRNNLIRPELDDTRVTADLKELGEMVSNTTGPGVRIRPAARVVNIMLDVLPGMAGTIVKTTSNDATPDAEKVHGLIVPPIIDIERTKQWLATCRDRHDNCRIHNHSSADGSASATATAPPPTIRLIDVDARQIVPATLADDFAALSYVWGKDTKPLLTTAALPLYAAPGGLDETKLPRTIADAMRLARDLGFRHLWVDSLCIVQDDDNDKLLQLPLMAALYEAAALVVVAAAGIDAEAGLGGYGRQLPPRTSSQVRETINGVPYITTQGGLVDVLQWTRWDRRGWTYQEAFRSRRALVFTDALVYWSCRDATWREDLDSDRGGGLRIKLGEGGSLWRYAPGGGPRTIGCTPSVFFSNVEHFSRRAFRDGGDALWAYGAILAHQAPRFPPNGFLWGHPYVGMSASLLWKYGHDCLSNHVRGAAKKNCHSIVVRSGDGSTTTRLRVPFPSWSWMSADTGVRFRDSCDVSVVCAVKWGPPIKLGGDTTTVYLKYLQQIGAEGAAEAVQQFSNAGGLLEPAPLTFSWAPGRDAVNVEYGLLIFIAETVQLTVSRAYEHTGDDKCPCRMRPDPGTEVTMTYATVRSADGSVLGSVNVPLAFFKEEAESTTGEFVLMSSNAWPRSASDERCHVVPDSGCLEVKHLRGCAHISTHNLMLVEWDNSVAYRRAMLDMGKAVWDGLAPETKAKKMILLG</sequence>
<feature type="domain" description="Heterokaryon incompatibility" evidence="2">
    <location>
        <begin position="235"/>
        <end position="382"/>
    </location>
</feature>
<dbReference type="Proteomes" id="UP001642406">
    <property type="component" value="Unassembled WGS sequence"/>
</dbReference>
<evidence type="ECO:0000259" key="2">
    <source>
        <dbReference type="Pfam" id="PF06985"/>
    </source>
</evidence>
<dbReference type="Pfam" id="PF06985">
    <property type="entry name" value="HET"/>
    <property type="match status" value="1"/>
</dbReference>
<evidence type="ECO:0000256" key="1">
    <source>
        <dbReference type="SAM" id="MobiDB-lite"/>
    </source>
</evidence>
<gene>
    <name evidence="3" type="ORF">SBRCBS47491_001628</name>
</gene>
<dbReference type="EMBL" id="CAWUHC010000009">
    <property type="protein sequence ID" value="CAK7212923.1"/>
    <property type="molecule type" value="Genomic_DNA"/>
</dbReference>
<feature type="compositionally biased region" description="Basic and acidic residues" evidence="1">
    <location>
        <begin position="1"/>
        <end position="11"/>
    </location>
</feature>
<dbReference type="InterPro" id="IPR010730">
    <property type="entry name" value="HET"/>
</dbReference>
<proteinExistence type="predicted"/>
<reference evidence="3 4" key="1">
    <citation type="submission" date="2024-01" db="EMBL/GenBank/DDBJ databases">
        <authorList>
            <person name="Allen C."/>
            <person name="Tagirdzhanova G."/>
        </authorList>
    </citation>
    <scope>NUCLEOTIDE SEQUENCE [LARGE SCALE GENOMIC DNA]</scope>
</reference>
<evidence type="ECO:0000313" key="4">
    <source>
        <dbReference type="Proteomes" id="UP001642406"/>
    </source>
</evidence>
<dbReference type="PANTHER" id="PTHR33112:SF12">
    <property type="entry name" value="HETEROKARYON INCOMPATIBILITY DOMAIN-CONTAINING PROTEIN"/>
    <property type="match status" value="1"/>
</dbReference>
<organism evidence="3 4">
    <name type="scientific">Sporothrix bragantina</name>
    <dbReference type="NCBI Taxonomy" id="671064"/>
    <lineage>
        <taxon>Eukaryota</taxon>
        <taxon>Fungi</taxon>
        <taxon>Dikarya</taxon>
        <taxon>Ascomycota</taxon>
        <taxon>Pezizomycotina</taxon>
        <taxon>Sordariomycetes</taxon>
        <taxon>Sordariomycetidae</taxon>
        <taxon>Ophiostomatales</taxon>
        <taxon>Ophiostomataceae</taxon>
        <taxon>Sporothrix</taxon>
    </lineage>
</organism>
<comment type="caution">
    <text evidence="3">The sequence shown here is derived from an EMBL/GenBank/DDBJ whole genome shotgun (WGS) entry which is preliminary data.</text>
</comment>
<dbReference type="PANTHER" id="PTHR33112">
    <property type="entry name" value="DOMAIN PROTEIN, PUTATIVE-RELATED"/>
    <property type="match status" value="1"/>
</dbReference>